<dbReference type="EC" id="3.6.1.73" evidence="11"/>
<comment type="catalytic activity">
    <reaction evidence="9 11">
        <text>XTP + H2O = XDP + phosphate + H(+)</text>
        <dbReference type="Rhea" id="RHEA:28406"/>
        <dbReference type="ChEBI" id="CHEBI:15377"/>
        <dbReference type="ChEBI" id="CHEBI:15378"/>
        <dbReference type="ChEBI" id="CHEBI:43474"/>
        <dbReference type="ChEBI" id="CHEBI:59884"/>
        <dbReference type="ChEBI" id="CHEBI:61314"/>
        <dbReference type="EC" id="3.6.1.73"/>
    </reaction>
</comment>
<feature type="domain" description="Non-canonical purine NTP phosphatase/PRRC1" evidence="12">
    <location>
        <begin position="11"/>
        <end position="178"/>
    </location>
</feature>
<dbReference type="InterPro" id="IPR029001">
    <property type="entry name" value="ITPase-like_fam"/>
</dbReference>
<dbReference type="GO" id="GO:0103023">
    <property type="term" value="F:ITPase activity"/>
    <property type="evidence" value="ECO:0007669"/>
    <property type="project" value="UniProtKB-EC"/>
</dbReference>
<dbReference type="Proteomes" id="UP001139333">
    <property type="component" value="Unassembled WGS sequence"/>
</dbReference>
<evidence type="ECO:0000313" key="14">
    <source>
        <dbReference type="Proteomes" id="UP001139333"/>
    </source>
</evidence>
<evidence type="ECO:0000256" key="2">
    <source>
        <dbReference type="ARBA" id="ARBA00022723"/>
    </source>
</evidence>
<comment type="catalytic activity">
    <reaction evidence="8 11">
        <text>ITP + H2O = IDP + phosphate + H(+)</text>
        <dbReference type="Rhea" id="RHEA:28330"/>
        <dbReference type="ChEBI" id="CHEBI:15377"/>
        <dbReference type="ChEBI" id="CHEBI:15378"/>
        <dbReference type="ChEBI" id="CHEBI:43474"/>
        <dbReference type="ChEBI" id="CHEBI:58280"/>
        <dbReference type="ChEBI" id="CHEBI:61402"/>
        <dbReference type="EC" id="3.6.1.73"/>
    </reaction>
</comment>
<evidence type="ECO:0000256" key="11">
    <source>
        <dbReference type="HAMAP-Rule" id="MF_00648"/>
    </source>
</evidence>
<dbReference type="PANTHER" id="PTHR34699">
    <property type="match status" value="1"/>
</dbReference>
<evidence type="ECO:0000259" key="12">
    <source>
        <dbReference type="Pfam" id="PF01931"/>
    </source>
</evidence>
<evidence type="ECO:0000256" key="8">
    <source>
        <dbReference type="ARBA" id="ARBA00048174"/>
    </source>
</evidence>
<feature type="binding site" evidence="11">
    <location>
        <begin position="76"/>
        <end position="77"/>
    </location>
    <ligand>
        <name>substrate</name>
    </ligand>
</feature>
<evidence type="ECO:0000256" key="7">
    <source>
        <dbReference type="ARBA" id="ARBA00023211"/>
    </source>
</evidence>
<comment type="cofactor">
    <cofactor evidence="11">
        <name>Mg(2+)</name>
        <dbReference type="ChEBI" id="CHEBI:18420"/>
    </cofactor>
    <cofactor evidence="11">
        <name>Mn(2+)</name>
        <dbReference type="ChEBI" id="CHEBI:29035"/>
    </cofactor>
    <text evidence="11">Binds 1 divalent metal cation per subunit; can use either Mg(2+) or Mn(2+).</text>
</comment>
<gene>
    <name evidence="13" type="primary">yjjX</name>
    <name evidence="13" type="ORF">L2672_00405</name>
</gene>
<evidence type="ECO:0000256" key="9">
    <source>
        <dbReference type="ARBA" id="ARBA00048781"/>
    </source>
</evidence>
<comment type="cofactor">
    <cofactor evidence="1">
        <name>Mn(2+)</name>
        <dbReference type="ChEBI" id="CHEBI:29035"/>
    </cofactor>
</comment>
<dbReference type="NCBIfam" id="NF003459">
    <property type="entry name" value="PRK05074.1"/>
    <property type="match status" value="1"/>
</dbReference>
<evidence type="ECO:0000256" key="4">
    <source>
        <dbReference type="ARBA" id="ARBA00022801"/>
    </source>
</evidence>
<evidence type="ECO:0000256" key="6">
    <source>
        <dbReference type="ARBA" id="ARBA00023080"/>
    </source>
</evidence>
<dbReference type="FunFam" id="3.90.950.10:FF:000002">
    <property type="entry name" value="Inosine/xanthosine triphosphatase"/>
    <property type="match status" value="1"/>
</dbReference>
<dbReference type="GO" id="GO:0046872">
    <property type="term" value="F:metal ion binding"/>
    <property type="evidence" value="ECO:0007669"/>
    <property type="project" value="UniProtKB-KW"/>
</dbReference>
<comment type="caution">
    <text evidence="11">Lacks conserved residue(s) required for the propagation of feature annotation.</text>
</comment>
<keyword evidence="5 11" id="KW-0460">Magnesium</keyword>
<comment type="similarity">
    <text evidence="10 11">Belongs to the YjjX NTPase family.</text>
</comment>
<keyword evidence="4 11" id="KW-0378">Hydrolase</keyword>
<keyword evidence="3 11" id="KW-0547">Nucleotide-binding</keyword>
<accession>A0A9X1ZNJ4</accession>
<comment type="function">
    <text evidence="11">Phosphatase that hydrolyzes non-canonical purine nucleotides such as XTP and ITP to their respective diphosphate derivatives. Probably excludes non-canonical purines from DNA/RNA precursor pool, thus preventing their incorporation into DNA/RNA and avoiding chromosomal lesions.</text>
</comment>
<name>A0A9X1ZNJ4_9GAMM</name>
<dbReference type="InterPro" id="IPR002786">
    <property type="entry name" value="Non_canon_purine_NTPase"/>
</dbReference>
<keyword evidence="14" id="KW-1185">Reference proteome</keyword>
<dbReference type="GO" id="GO:0006772">
    <property type="term" value="P:thiamine metabolic process"/>
    <property type="evidence" value="ECO:0007669"/>
    <property type="project" value="TreeGrafter"/>
</dbReference>
<evidence type="ECO:0000256" key="1">
    <source>
        <dbReference type="ARBA" id="ARBA00001936"/>
    </source>
</evidence>
<evidence type="ECO:0000256" key="5">
    <source>
        <dbReference type="ARBA" id="ARBA00022842"/>
    </source>
</evidence>
<comment type="subunit">
    <text evidence="11">Homodimer.</text>
</comment>
<sequence length="185" mass="19958">MTPQKISILVGSKNPVKIAAAQEAIQQYFPSAAIHCAGIDAPSGVAQQPMSAEETKKGAINRVKYCQQHAINTGIEADYYVAMEGGVDMFDHGAATFAYMALINNNQLSIGRSALLPLPTKVYEALEAGEELGHVMDRLFNTHNIKQKGGAIGLLTQNLATRGSIYTQAIILAMAPFINREFYAD</sequence>
<proteinExistence type="inferred from homology"/>
<dbReference type="PANTHER" id="PTHR34699:SF2">
    <property type="entry name" value="NON-CANONICAL PURINE NTP PHOSPHATASE_PRRC1 DOMAIN-CONTAINING PROTEIN"/>
    <property type="match status" value="1"/>
</dbReference>
<keyword evidence="2 11" id="KW-0479">Metal-binding</keyword>
<keyword evidence="6 11" id="KW-0546">Nucleotide metabolism</keyword>
<dbReference type="Pfam" id="PF01931">
    <property type="entry name" value="NTPase_I-T"/>
    <property type="match status" value="1"/>
</dbReference>
<dbReference type="InterPro" id="IPR050299">
    <property type="entry name" value="YjjX_NTPase"/>
</dbReference>
<dbReference type="NCBIfam" id="TIGR00258">
    <property type="entry name" value="inosine/xanthosine triphosphatase"/>
    <property type="match status" value="1"/>
</dbReference>
<organism evidence="13 14">
    <name type="scientific">Shewanella gaetbuli</name>
    <dbReference type="NCBI Taxonomy" id="220752"/>
    <lineage>
        <taxon>Bacteria</taxon>
        <taxon>Pseudomonadati</taxon>
        <taxon>Pseudomonadota</taxon>
        <taxon>Gammaproteobacteria</taxon>
        <taxon>Alteromonadales</taxon>
        <taxon>Shewanellaceae</taxon>
        <taxon>Shewanella</taxon>
    </lineage>
</organism>
<dbReference type="EMBL" id="JAKIKP010000001">
    <property type="protein sequence ID" value="MCL1141163.1"/>
    <property type="molecule type" value="Genomic_DNA"/>
</dbReference>
<keyword evidence="7 11" id="KW-0464">Manganese</keyword>
<evidence type="ECO:0000256" key="10">
    <source>
        <dbReference type="ARBA" id="ARBA00060855"/>
    </source>
</evidence>
<evidence type="ECO:0000313" key="13">
    <source>
        <dbReference type="EMBL" id="MCL1141163.1"/>
    </source>
</evidence>
<protein>
    <recommendedName>
        <fullName evidence="11">Inosine/xanthosine triphosphatase</fullName>
        <shortName evidence="11">ITPase/XTPase</shortName>
        <ecNumber evidence="11">3.6.1.73</ecNumber>
    </recommendedName>
    <alternativeName>
        <fullName evidence="11">Non-canonical purine NTP phosphatase</fullName>
    </alternativeName>
    <alternativeName>
        <fullName evidence="11">Non-standard purine NTP phosphatase</fullName>
    </alternativeName>
    <alternativeName>
        <fullName evidence="11">Nucleoside-triphosphate phosphatase</fullName>
        <shortName evidence="11">NTPase</shortName>
    </alternativeName>
</protein>
<dbReference type="RefSeq" id="WP_248993856.1">
    <property type="nucleotide sequence ID" value="NZ_JAKIKP010000001.1"/>
</dbReference>
<dbReference type="GO" id="GO:0009117">
    <property type="term" value="P:nucleotide metabolic process"/>
    <property type="evidence" value="ECO:0007669"/>
    <property type="project" value="UniProtKB-KW"/>
</dbReference>
<dbReference type="HAMAP" id="MF_00648">
    <property type="entry name" value="Non_canon_purine_NTPase_YjjX"/>
    <property type="match status" value="1"/>
</dbReference>
<reference evidence="13" key="1">
    <citation type="submission" date="2022-01" db="EMBL/GenBank/DDBJ databases">
        <title>Whole genome-based taxonomy of the Shewanellaceae.</title>
        <authorList>
            <person name="Martin-Rodriguez A.J."/>
        </authorList>
    </citation>
    <scope>NUCLEOTIDE SEQUENCE</scope>
    <source>
        <strain evidence="13">DSM 16422</strain>
    </source>
</reference>
<evidence type="ECO:0000256" key="3">
    <source>
        <dbReference type="ARBA" id="ARBA00022741"/>
    </source>
</evidence>
<dbReference type="InterPro" id="IPR026533">
    <property type="entry name" value="NTPase/PRRC1"/>
</dbReference>
<dbReference type="SUPFAM" id="SSF52972">
    <property type="entry name" value="ITPase-like"/>
    <property type="match status" value="1"/>
</dbReference>
<dbReference type="Gene3D" id="3.90.950.10">
    <property type="match status" value="1"/>
</dbReference>
<comment type="caution">
    <text evidence="13">The sequence shown here is derived from an EMBL/GenBank/DDBJ whole genome shotgun (WGS) entry which is preliminary data.</text>
</comment>
<feature type="binding site" evidence="11">
    <location>
        <position position="76"/>
    </location>
    <ligand>
        <name>Mg(2+)</name>
        <dbReference type="ChEBI" id="CHEBI:18420"/>
    </ligand>
</feature>
<dbReference type="GO" id="GO:0000166">
    <property type="term" value="F:nucleotide binding"/>
    <property type="evidence" value="ECO:0007669"/>
    <property type="project" value="UniProtKB-KW"/>
</dbReference>
<dbReference type="AlphaFoldDB" id="A0A9X1ZNJ4"/>